<protein>
    <submittedName>
        <fullName evidence="1">Uncharacterized protein</fullName>
    </submittedName>
</protein>
<comment type="caution">
    <text evidence="1">The sequence shown here is derived from an EMBL/GenBank/DDBJ whole genome shotgun (WGS) entry which is preliminary data.</text>
</comment>
<sequence>MASMAFIDEHNEIAMLQKPKQAEGFHQIFDFLRTSHIAHALTVSPTIFIEHQRQFWANATIVTENGVQMIKTRVCEKPLTVTEEVLRICLRLDDAAGITSIPNEELFSTLSKMGYEGQMGIFKFFKA</sequence>
<accession>A0ACB8Z3Q7</accession>
<dbReference type="Proteomes" id="UP001055879">
    <property type="component" value="Linkage Group LG11"/>
</dbReference>
<gene>
    <name evidence="1" type="ORF">L6452_32452</name>
</gene>
<keyword evidence="2" id="KW-1185">Reference proteome</keyword>
<name>A0ACB8Z3Q7_ARCLA</name>
<proteinExistence type="predicted"/>
<evidence type="ECO:0000313" key="2">
    <source>
        <dbReference type="Proteomes" id="UP001055879"/>
    </source>
</evidence>
<reference evidence="1 2" key="2">
    <citation type="journal article" date="2022" name="Mol. Ecol. Resour.">
        <title>The genomes of chicory, endive, great burdock and yacon provide insights into Asteraceae paleo-polyploidization history and plant inulin production.</title>
        <authorList>
            <person name="Fan W."/>
            <person name="Wang S."/>
            <person name="Wang H."/>
            <person name="Wang A."/>
            <person name="Jiang F."/>
            <person name="Liu H."/>
            <person name="Zhao H."/>
            <person name="Xu D."/>
            <person name="Zhang Y."/>
        </authorList>
    </citation>
    <scope>NUCLEOTIDE SEQUENCE [LARGE SCALE GENOMIC DNA]</scope>
    <source>
        <strain evidence="2">cv. Niubang</strain>
    </source>
</reference>
<evidence type="ECO:0000313" key="1">
    <source>
        <dbReference type="EMBL" id="KAI3692632.1"/>
    </source>
</evidence>
<dbReference type="EMBL" id="CM042057">
    <property type="protein sequence ID" value="KAI3692632.1"/>
    <property type="molecule type" value="Genomic_DNA"/>
</dbReference>
<organism evidence="1 2">
    <name type="scientific">Arctium lappa</name>
    <name type="common">Greater burdock</name>
    <name type="synonym">Lappa major</name>
    <dbReference type="NCBI Taxonomy" id="4217"/>
    <lineage>
        <taxon>Eukaryota</taxon>
        <taxon>Viridiplantae</taxon>
        <taxon>Streptophyta</taxon>
        <taxon>Embryophyta</taxon>
        <taxon>Tracheophyta</taxon>
        <taxon>Spermatophyta</taxon>
        <taxon>Magnoliopsida</taxon>
        <taxon>eudicotyledons</taxon>
        <taxon>Gunneridae</taxon>
        <taxon>Pentapetalae</taxon>
        <taxon>asterids</taxon>
        <taxon>campanulids</taxon>
        <taxon>Asterales</taxon>
        <taxon>Asteraceae</taxon>
        <taxon>Carduoideae</taxon>
        <taxon>Cardueae</taxon>
        <taxon>Arctiinae</taxon>
        <taxon>Arctium</taxon>
    </lineage>
</organism>
<reference evidence="2" key="1">
    <citation type="journal article" date="2022" name="Mol. Ecol. Resour.">
        <title>The genomes of chicory, endive, great burdock and yacon provide insights into Asteraceae palaeo-polyploidization history and plant inulin production.</title>
        <authorList>
            <person name="Fan W."/>
            <person name="Wang S."/>
            <person name="Wang H."/>
            <person name="Wang A."/>
            <person name="Jiang F."/>
            <person name="Liu H."/>
            <person name="Zhao H."/>
            <person name="Xu D."/>
            <person name="Zhang Y."/>
        </authorList>
    </citation>
    <scope>NUCLEOTIDE SEQUENCE [LARGE SCALE GENOMIC DNA]</scope>
    <source>
        <strain evidence="2">cv. Niubang</strain>
    </source>
</reference>